<sequence length="165" mass="18424">MFRTQAARDLACLIEVDPEVSAWVCLPLILRHGEAFHIPDFAIDRGDARVLCDSRTAPDWVRESAADSGYNYEVTETTQDALAVRLQNAKDLLRYAGYRVALGDKIRLLAFLEEHGPIPILSCLPLVQHSRDPMAVIARLFLDRTLHIGLDDGPIGPETRVHRIG</sequence>
<dbReference type="AlphaFoldDB" id="A0A839UKG6"/>
<gene>
    <name evidence="1" type="ORF">FHS21_005674</name>
</gene>
<dbReference type="Proteomes" id="UP000554520">
    <property type="component" value="Unassembled WGS sequence"/>
</dbReference>
<name>A0A839UKG6_9HYPH</name>
<evidence type="ECO:0000313" key="2">
    <source>
        <dbReference type="Proteomes" id="UP000554520"/>
    </source>
</evidence>
<protein>
    <recommendedName>
        <fullName evidence="3">TnsA endonuclease N-terminal domain-containing protein</fullName>
    </recommendedName>
</protein>
<proteinExistence type="predicted"/>
<keyword evidence="2" id="KW-1185">Reference proteome</keyword>
<organism evidence="1 2">
    <name type="scientific">Phyllobacterium trifolii</name>
    <dbReference type="NCBI Taxonomy" id="300193"/>
    <lineage>
        <taxon>Bacteria</taxon>
        <taxon>Pseudomonadati</taxon>
        <taxon>Pseudomonadota</taxon>
        <taxon>Alphaproteobacteria</taxon>
        <taxon>Hyphomicrobiales</taxon>
        <taxon>Phyllobacteriaceae</taxon>
        <taxon>Phyllobacterium</taxon>
    </lineage>
</organism>
<accession>A0A839UKG6</accession>
<evidence type="ECO:0008006" key="3">
    <source>
        <dbReference type="Google" id="ProtNLM"/>
    </source>
</evidence>
<reference evidence="1 2" key="1">
    <citation type="submission" date="2020-08" db="EMBL/GenBank/DDBJ databases">
        <title>Genomic Encyclopedia of Type Strains, Phase III (KMG-III): the genomes of soil and plant-associated and newly described type strains.</title>
        <authorList>
            <person name="Whitman W."/>
        </authorList>
    </citation>
    <scope>NUCLEOTIDE SEQUENCE [LARGE SCALE GENOMIC DNA]</scope>
    <source>
        <strain evidence="1 2">CECT 7015</strain>
    </source>
</reference>
<dbReference type="RefSeq" id="WP_183664968.1">
    <property type="nucleotide sequence ID" value="NZ_JACHXN010000028.1"/>
</dbReference>
<evidence type="ECO:0000313" key="1">
    <source>
        <dbReference type="EMBL" id="MBB3149222.1"/>
    </source>
</evidence>
<dbReference type="EMBL" id="JACHXN010000028">
    <property type="protein sequence ID" value="MBB3149222.1"/>
    <property type="molecule type" value="Genomic_DNA"/>
</dbReference>
<comment type="caution">
    <text evidence="1">The sequence shown here is derived from an EMBL/GenBank/DDBJ whole genome shotgun (WGS) entry which is preliminary data.</text>
</comment>